<evidence type="ECO:0000256" key="1">
    <source>
        <dbReference type="ARBA" id="ARBA00004651"/>
    </source>
</evidence>
<name>A0A923MWS6_9FLAO</name>
<dbReference type="InterPro" id="IPR049453">
    <property type="entry name" value="Memb_transporter_dom"/>
</dbReference>
<feature type="transmembrane region" description="Helical" evidence="7">
    <location>
        <begin position="20"/>
        <end position="51"/>
    </location>
</feature>
<dbReference type="RefSeq" id="WP_187016799.1">
    <property type="nucleotide sequence ID" value="NZ_JACRUK010000002.1"/>
</dbReference>
<dbReference type="Pfam" id="PF12805">
    <property type="entry name" value="FUSC-like"/>
    <property type="match status" value="1"/>
</dbReference>
<protein>
    <submittedName>
        <fullName evidence="10">FUSC family protein</fullName>
    </submittedName>
</protein>
<keyword evidence="11" id="KW-1185">Reference proteome</keyword>
<keyword evidence="3 7" id="KW-0812">Transmembrane</keyword>
<evidence type="ECO:0000256" key="7">
    <source>
        <dbReference type="SAM" id="Phobius"/>
    </source>
</evidence>
<dbReference type="AlphaFoldDB" id="A0A923MWS6"/>
<feature type="transmembrane region" description="Helical" evidence="7">
    <location>
        <begin position="441"/>
        <end position="459"/>
    </location>
</feature>
<feature type="transmembrane region" description="Helical" evidence="7">
    <location>
        <begin position="139"/>
        <end position="159"/>
    </location>
</feature>
<dbReference type="Proteomes" id="UP000641454">
    <property type="component" value="Unassembled WGS sequence"/>
</dbReference>
<evidence type="ECO:0000259" key="8">
    <source>
        <dbReference type="Pfam" id="PF12805"/>
    </source>
</evidence>
<feature type="transmembrane region" description="Helical" evidence="7">
    <location>
        <begin position="466"/>
        <end position="483"/>
    </location>
</feature>
<evidence type="ECO:0000313" key="11">
    <source>
        <dbReference type="Proteomes" id="UP000641454"/>
    </source>
</evidence>
<keyword evidence="4 7" id="KW-1133">Transmembrane helix</keyword>
<proteinExistence type="inferred from homology"/>
<feature type="transmembrane region" description="Helical" evidence="7">
    <location>
        <begin position="400"/>
        <end position="429"/>
    </location>
</feature>
<feature type="transmembrane region" description="Helical" evidence="7">
    <location>
        <begin position="89"/>
        <end position="107"/>
    </location>
</feature>
<feature type="domain" description="Integral membrane protein YccS N-terminal" evidence="8">
    <location>
        <begin position="69"/>
        <end position="317"/>
    </location>
</feature>
<dbReference type="InterPro" id="IPR032692">
    <property type="entry name" value="YccS_N"/>
</dbReference>
<keyword evidence="5 7" id="KW-0472">Membrane</keyword>
<evidence type="ECO:0000313" key="10">
    <source>
        <dbReference type="EMBL" id="MBC5843099.1"/>
    </source>
</evidence>
<gene>
    <name evidence="10" type="ORF">H8R25_01410</name>
</gene>
<dbReference type="PANTHER" id="PTHR30509:SF8">
    <property type="entry name" value="INNER MEMBRANE PROTEIN YCCS"/>
    <property type="match status" value="1"/>
</dbReference>
<feature type="transmembrane region" description="Helical" evidence="7">
    <location>
        <begin position="489"/>
        <end position="505"/>
    </location>
</feature>
<dbReference type="GO" id="GO:0005886">
    <property type="term" value="C:plasma membrane"/>
    <property type="evidence" value="ECO:0007669"/>
    <property type="project" value="UniProtKB-SubCell"/>
</dbReference>
<feature type="transmembrane region" description="Helical" evidence="7">
    <location>
        <begin position="63"/>
        <end position="83"/>
    </location>
</feature>
<evidence type="ECO:0000259" key="9">
    <source>
        <dbReference type="Pfam" id="PF13515"/>
    </source>
</evidence>
<dbReference type="Pfam" id="PF13515">
    <property type="entry name" value="FUSC_2"/>
    <property type="match status" value="1"/>
</dbReference>
<evidence type="ECO:0000256" key="4">
    <source>
        <dbReference type="ARBA" id="ARBA00022989"/>
    </source>
</evidence>
<feature type="transmembrane region" description="Helical" evidence="7">
    <location>
        <begin position="114"/>
        <end position="133"/>
    </location>
</feature>
<comment type="subcellular location">
    <subcellularLocation>
        <location evidence="1">Cell membrane</location>
        <topology evidence="1">Multi-pass membrane protein</topology>
    </subcellularLocation>
</comment>
<evidence type="ECO:0000256" key="3">
    <source>
        <dbReference type="ARBA" id="ARBA00022692"/>
    </source>
</evidence>
<dbReference type="PANTHER" id="PTHR30509">
    <property type="entry name" value="P-HYDROXYBENZOIC ACID EFFLUX PUMP SUBUNIT-RELATED"/>
    <property type="match status" value="1"/>
</dbReference>
<feature type="domain" description="Integral membrane bound transporter" evidence="9">
    <location>
        <begin position="408"/>
        <end position="529"/>
    </location>
</feature>
<feature type="transmembrane region" description="Helical" evidence="7">
    <location>
        <begin position="517"/>
        <end position="535"/>
    </location>
</feature>
<evidence type="ECO:0000256" key="5">
    <source>
        <dbReference type="ARBA" id="ARBA00023136"/>
    </source>
</evidence>
<comment type="similarity">
    <text evidence="6">Belongs to the YccS/YhfK family.</text>
</comment>
<keyword evidence="2" id="KW-1003">Cell membrane</keyword>
<reference evidence="10 11" key="1">
    <citation type="submission" date="2020-08" db="EMBL/GenBank/DDBJ databases">
        <title>Description of novel Flavobacterium F-392 isolate.</title>
        <authorList>
            <person name="Saticioglu I.B."/>
            <person name="Duman M."/>
            <person name="Altun S."/>
        </authorList>
    </citation>
    <scope>NUCLEOTIDE SEQUENCE [LARGE SCALE GENOMIC DNA]</scope>
    <source>
        <strain evidence="10 11">F-392</strain>
    </source>
</reference>
<sequence>MISTIKNFTDSTNFANALKITIAAVLPVLLFTYLGNYAVGFTIALGAFFTYPSDIPSNLKHKVNGILVAALIVSGVNLIINIVHPITWLFYPILALLIFTLSMLSVYGQRANMVSFSALLSISLTFAHIQTGWDILTHAGLLLAGGLFYLVVSLLFFYIRPHRYVELQIADCIQLTAKYLKLRGDLWKLKSDRKAITKKQLLLQVQLNTIHENIREILIRNRTNSGSSNQNRKMLILFISLVEIMELAMSTSFDHNKLHQKFDNHPNVLQTYQNLAYNLAKCLKQLSKSIQSRTKYNSNHNLLSDLHDFELAITEYEIKTGKSLATEGVFMLTTMLHYAEKQVEKIKTLERAYTSTVDLHDFKERDKDLEKFITPLYYPIRTLLENLSFSSTVFRHAVRLTITIVAGFIIGQVLPFQNVYWILLTIVVIMRQEYGLTKERTFQRIFGTILGGLIAFGILSVVHDKNVIGGLAIIAMLFGFSFTPTNYKIGATFVTVYVVFVYGILTPNIEDVIQYRILDTLVGATLSILANYFLWPSWEFLNVPSRIEKAIQANRNYIQEISHFYNKKGTVPTSYRLARKQAFIEIGNLMASFQRMLQEPKSKQNKLAQVYKLTVLNHALLSSEASLGTYIQSHKTTEASQAFNVVVNQVIKNLDFSILLLHSDKPLDPNEELINEEFNTRFTELKKIREKELIQGKPINDEAFQQKMQEAQLVIEQLIWLTNLSENIVKTTKVLIQTKNESR</sequence>
<comment type="caution">
    <text evidence="10">The sequence shown here is derived from an EMBL/GenBank/DDBJ whole genome shotgun (WGS) entry which is preliminary data.</text>
</comment>
<evidence type="ECO:0000256" key="6">
    <source>
        <dbReference type="ARBA" id="ARBA00043993"/>
    </source>
</evidence>
<dbReference type="EMBL" id="JACRUL010000002">
    <property type="protein sequence ID" value="MBC5843099.1"/>
    <property type="molecule type" value="Genomic_DNA"/>
</dbReference>
<organism evidence="10 11">
    <name type="scientific">Flavobacterium muglaense</name>
    <dbReference type="NCBI Taxonomy" id="2764716"/>
    <lineage>
        <taxon>Bacteria</taxon>
        <taxon>Pseudomonadati</taxon>
        <taxon>Bacteroidota</taxon>
        <taxon>Flavobacteriia</taxon>
        <taxon>Flavobacteriales</taxon>
        <taxon>Flavobacteriaceae</taxon>
        <taxon>Flavobacterium</taxon>
    </lineage>
</organism>
<accession>A0A923MWS6</accession>
<evidence type="ECO:0000256" key="2">
    <source>
        <dbReference type="ARBA" id="ARBA00022475"/>
    </source>
</evidence>